<dbReference type="Pfam" id="PF13546">
    <property type="entry name" value="DDE_5"/>
    <property type="match status" value="1"/>
</dbReference>
<keyword evidence="3" id="KW-1185">Reference proteome</keyword>
<gene>
    <name evidence="2" type="ORF">FGG08_007590</name>
</gene>
<reference evidence="2" key="1">
    <citation type="submission" date="2021-03" db="EMBL/GenBank/DDBJ databases">
        <title>Comparative genomics and phylogenomic investigation of the class Geoglossomycetes provide insights into ecological specialization and systematics.</title>
        <authorList>
            <person name="Melie T."/>
            <person name="Pirro S."/>
            <person name="Miller A.N."/>
            <person name="Quandt A."/>
        </authorList>
    </citation>
    <scope>NUCLEOTIDE SEQUENCE</scope>
    <source>
        <strain evidence="2">GBOQ0MN5Z8</strain>
    </source>
</reference>
<dbReference type="InterPro" id="IPR012337">
    <property type="entry name" value="RNaseH-like_sf"/>
</dbReference>
<evidence type="ECO:0000259" key="1">
    <source>
        <dbReference type="Pfam" id="PF13546"/>
    </source>
</evidence>
<evidence type="ECO:0000313" key="2">
    <source>
        <dbReference type="EMBL" id="KAH0533712.1"/>
    </source>
</evidence>
<dbReference type="PANTHER" id="PTHR33627:SF1">
    <property type="entry name" value="TRANSPOSASE"/>
    <property type="match status" value="1"/>
</dbReference>
<name>A0A9P8KTR7_9PEZI</name>
<accession>A0A9P8KTR7</accession>
<feature type="domain" description="Transposase IS701-like DDE" evidence="1">
    <location>
        <begin position="38"/>
        <end position="309"/>
    </location>
</feature>
<dbReference type="Proteomes" id="UP000698800">
    <property type="component" value="Unassembled WGS sequence"/>
</dbReference>
<evidence type="ECO:0000313" key="3">
    <source>
        <dbReference type="Proteomes" id="UP000698800"/>
    </source>
</evidence>
<dbReference type="SUPFAM" id="SSF53098">
    <property type="entry name" value="Ribonuclease H-like"/>
    <property type="match status" value="1"/>
</dbReference>
<dbReference type="InterPro" id="IPR038721">
    <property type="entry name" value="IS701-like_DDE_dom"/>
</dbReference>
<dbReference type="EMBL" id="JAGHQL010000374">
    <property type="protein sequence ID" value="KAH0533712.1"/>
    <property type="molecule type" value="Genomic_DNA"/>
</dbReference>
<proteinExistence type="predicted"/>
<dbReference type="InterPro" id="IPR039365">
    <property type="entry name" value="IS701-like"/>
</dbReference>
<dbReference type="AlphaFoldDB" id="A0A9P8KTR7"/>
<dbReference type="PANTHER" id="PTHR33627">
    <property type="entry name" value="TRANSPOSASE"/>
    <property type="match status" value="1"/>
</dbReference>
<comment type="caution">
    <text evidence="2">The sequence shown here is derived from an EMBL/GenBank/DDBJ whole genome shotgun (WGS) entry which is preliminary data.</text>
</comment>
<dbReference type="NCBIfam" id="NF033540">
    <property type="entry name" value="transpos_IS701"/>
    <property type="match status" value="1"/>
</dbReference>
<dbReference type="OrthoDB" id="5730429at2759"/>
<protein>
    <recommendedName>
        <fullName evidence="1">Transposase IS701-like DDE domain-containing protein</fullName>
    </recommendedName>
</protein>
<organism evidence="2 3">
    <name type="scientific">Glutinoglossum americanum</name>
    <dbReference type="NCBI Taxonomy" id="1670608"/>
    <lineage>
        <taxon>Eukaryota</taxon>
        <taxon>Fungi</taxon>
        <taxon>Dikarya</taxon>
        <taxon>Ascomycota</taxon>
        <taxon>Pezizomycotina</taxon>
        <taxon>Geoglossomycetes</taxon>
        <taxon>Geoglossales</taxon>
        <taxon>Geoglossaceae</taxon>
        <taxon>Glutinoglossum</taxon>
    </lineage>
</organism>
<sequence length="444" mass="50117">MLPESRTPDETFAIPRFELTPRDVEGFLDELQTFHDHFRSCFARSEPRGHFFNYMVGQCSELERKSIEPMALEVAGGNVRGMQRFISDNIWDEDKMRQTYHGLVAAEMGDPEGVLIVDESGFVKKGKESVGVARQYCGSLGKVENCQVGVFAAYASRHGYALVDKRLFMPETWFGEDYAQRRHKCQVPEELRFHTKPQLAAEMVKAIRGEGRLPFKYVVADCLYGNSPDFLDAIEACVGVTSLVSVPSDTRCWLQRPVTTEKTYKYKGAIRLQRVVAPEGAAPLTVAALAQHLPSSGWYRRRVSEGSKGPLEYEFARKRVTLCKDDLPERTVWLVIKRTLGTHPTDSFYISNAPASAPLRLFVWLSGIRWAVEQSFEETKTELGMAHYEVRKYPGWHRHMLTSMLAHFFLWHLKLRLGKKSTSANGVAGAGVIGSGLTPAHVYD</sequence>